<gene>
    <name evidence="6" type="ORF">SADO_05840</name>
</gene>
<keyword evidence="2 5" id="KW-0812">Transmembrane</keyword>
<protein>
    <recommendedName>
        <fullName evidence="8">MAPEG family protein</fullName>
    </recommendedName>
</protein>
<dbReference type="Gene3D" id="1.20.120.550">
    <property type="entry name" value="Membrane associated eicosanoid/glutathione metabolism-like domain"/>
    <property type="match status" value="1"/>
</dbReference>
<evidence type="ECO:0000256" key="3">
    <source>
        <dbReference type="ARBA" id="ARBA00022989"/>
    </source>
</evidence>
<organism evidence="6 7">
    <name type="scientific">Salinisphaera dokdonensis CL-ES53</name>
    <dbReference type="NCBI Taxonomy" id="1304272"/>
    <lineage>
        <taxon>Bacteria</taxon>
        <taxon>Pseudomonadati</taxon>
        <taxon>Pseudomonadota</taxon>
        <taxon>Gammaproteobacteria</taxon>
        <taxon>Salinisphaerales</taxon>
        <taxon>Salinisphaeraceae</taxon>
        <taxon>Salinisphaera</taxon>
    </lineage>
</organism>
<evidence type="ECO:0000256" key="2">
    <source>
        <dbReference type="ARBA" id="ARBA00022692"/>
    </source>
</evidence>
<proteinExistence type="predicted"/>
<dbReference type="Pfam" id="PF01124">
    <property type="entry name" value="MAPEG"/>
    <property type="match status" value="1"/>
</dbReference>
<comment type="caution">
    <text evidence="6">The sequence shown here is derived from an EMBL/GenBank/DDBJ whole genome shotgun (WGS) entry which is preliminary data.</text>
</comment>
<keyword evidence="3 5" id="KW-1133">Transmembrane helix</keyword>
<keyword evidence="7" id="KW-1185">Reference proteome</keyword>
<feature type="transmembrane region" description="Helical" evidence="5">
    <location>
        <begin position="117"/>
        <end position="135"/>
    </location>
</feature>
<feature type="transmembrane region" description="Helical" evidence="5">
    <location>
        <begin position="6"/>
        <end position="27"/>
    </location>
</feature>
<reference evidence="6 7" key="1">
    <citation type="submission" date="2013-03" db="EMBL/GenBank/DDBJ databases">
        <title>Salinisphaera dokdonensis CL-ES53 Genome Sequencing.</title>
        <authorList>
            <person name="Li C."/>
            <person name="Lai Q."/>
            <person name="Shao Z."/>
        </authorList>
    </citation>
    <scope>NUCLEOTIDE SEQUENCE [LARGE SCALE GENOMIC DNA]</scope>
    <source>
        <strain evidence="6 7">CL-ES53</strain>
    </source>
</reference>
<evidence type="ECO:0000256" key="5">
    <source>
        <dbReference type="SAM" id="Phobius"/>
    </source>
</evidence>
<feature type="transmembrane region" description="Helical" evidence="5">
    <location>
        <begin position="58"/>
        <end position="78"/>
    </location>
</feature>
<dbReference type="EMBL" id="APND01000001">
    <property type="protein sequence ID" value="MES1928757.1"/>
    <property type="molecule type" value="Genomic_DNA"/>
</dbReference>
<dbReference type="SUPFAM" id="SSF161084">
    <property type="entry name" value="MAPEG domain-like"/>
    <property type="match status" value="1"/>
</dbReference>
<evidence type="ECO:0000256" key="4">
    <source>
        <dbReference type="ARBA" id="ARBA00023136"/>
    </source>
</evidence>
<evidence type="ECO:0000313" key="7">
    <source>
        <dbReference type="Proteomes" id="UP001460888"/>
    </source>
</evidence>
<comment type="subcellular location">
    <subcellularLocation>
        <location evidence="1">Membrane</location>
    </subcellularLocation>
</comment>
<accession>A0ABV2AYQ4</accession>
<dbReference type="InterPro" id="IPR023352">
    <property type="entry name" value="MAPEG-like_dom_sf"/>
</dbReference>
<feature type="transmembrane region" description="Helical" evidence="5">
    <location>
        <begin position="84"/>
        <end position="105"/>
    </location>
</feature>
<evidence type="ECO:0000313" key="6">
    <source>
        <dbReference type="EMBL" id="MES1928757.1"/>
    </source>
</evidence>
<sequence length="138" mass="15211">MGMSLWALTGFAGWALLLVVAMIFYRIPLVLSMRKRADAWTRGNEVEQPAVMTRVEGAYANCLEMLPIFASVVLVAAVADAESITAGLAGWFLLARIGQSVAHIISVHHLMIFFARFPFFLVQVLILGYWIVALLQSA</sequence>
<dbReference type="Proteomes" id="UP001460888">
    <property type="component" value="Unassembled WGS sequence"/>
</dbReference>
<evidence type="ECO:0000256" key="1">
    <source>
        <dbReference type="ARBA" id="ARBA00004370"/>
    </source>
</evidence>
<dbReference type="RefSeq" id="WP_353110011.1">
    <property type="nucleotide sequence ID" value="NZ_APND01000001.1"/>
</dbReference>
<name>A0ABV2AYQ4_9GAMM</name>
<evidence type="ECO:0008006" key="8">
    <source>
        <dbReference type="Google" id="ProtNLM"/>
    </source>
</evidence>
<keyword evidence="4 5" id="KW-0472">Membrane</keyword>
<dbReference type="InterPro" id="IPR001129">
    <property type="entry name" value="Membr-assoc_MAPEG"/>
</dbReference>